<dbReference type="InterPro" id="IPR007378">
    <property type="entry name" value="Tic22-like"/>
</dbReference>
<evidence type="ECO:0000256" key="8">
    <source>
        <dbReference type="ARBA" id="ARBA00060366"/>
    </source>
</evidence>
<evidence type="ECO:0000256" key="2">
    <source>
        <dbReference type="ARBA" id="ARBA00022528"/>
    </source>
</evidence>
<keyword evidence="14" id="KW-1185">Reference proteome</keyword>
<evidence type="ECO:0000256" key="3">
    <source>
        <dbReference type="ARBA" id="ARBA00022640"/>
    </source>
</evidence>
<keyword evidence="12" id="KW-1133">Transmembrane helix</keyword>
<organism evidence="13 14">
    <name type="scientific">Carnegiea gigantea</name>
    <dbReference type="NCBI Taxonomy" id="171969"/>
    <lineage>
        <taxon>Eukaryota</taxon>
        <taxon>Viridiplantae</taxon>
        <taxon>Streptophyta</taxon>
        <taxon>Embryophyta</taxon>
        <taxon>Tracheophyta</taxon>
        <taxon>Spermatophyta</taxon>
        <taxon>Magnoliopsida</taxon>
        <taxon>eudicotyledons</taxon>
        <taxon>Gunneridae</taxon>
        <taxon>Pentapetalae</taxon>
        <taxon>Caryophyllales</taxon>
        <taxon>Cactineae</taxon>
        <taxon>Cactaceae</taxon>
        <taxon>Cactoideae</taxon>
        <taxon>Echinocereeae</taxon>
        <taxon>Carnegiea</taxon>
    </lineage>
</organism>
<gene>
    <name evidence="13" type="ORF">Cgig2_014160</name>
</gene>
<keyword evidence="2" id="KW-0150">Chloroplast</keyword>
<evidence type="ECO:0000313" key="14">
    <source>
        <dbReference type="Proteomes" id="UP001153076"/>
    </source>
</evidence>
<evidence type="ECO:0000256" key="10">
    <source>
        <dbReference type="ARBA" id="ARBA00072390"/>
    </source>
</evidence>
<dbReference type="GO" id="GO:0031972">
    <property type="term" value="C:chloroplast intermembrane space"/>
    <property type="evidence" value="ECO:0007669"/>
    <property type="project" value="UniProtKB-SubCell"/>
</dbReference>
<evidence type="ECO:0000256" key="1">
    <source>
        <dbReference type="ARBA" id="ARBA00022448"/>
    </source>
</evidence>
<dbReference type="PANTHER" id="PTHR33926">
    <property type="entry name" value="PROTEIN TIC 22, CHLOROPLASTIC"/>
    <property type="match status" value="1"/>
</dbReference>
<keyword evidence="5" id="KW-0809">Transit peptide</keyword>
<keyword evidence="3" id="KW-0934">Plastid</keyword>
<dbReference type="Gene3D" id="3.40.1350.100">
    <property type="match status" value="1"/>
</dbReference>
<proteinExistence type="inferred from homology"/>
<comment type="caution">
    <text evidence="13">The sequence shown here is derived from an EMBL/GenBank/DDBJ whole genome shotgun (WGS) entry which is preliminary data.</text>
</comment>
<comment type="subcellular location">
    <subcellularLocation>
        <location evidence="8">Plastid</location>
        <location evidence="8">Chloroplast intermembrane space</location>
        <topology evidence="8">Peripheral membrane protein</topology>
    </subcellularLocation>
</comment>
<accession>A0A9Q1JS12</accession>
<dbReference type="GO" id="GO:0015031">
    <property type="term" value="P:protein transport"/>
    <property type="evidence" value="ECO:0007669"/>
    <property type="project" value="UniProtKB-KW"/>
</dbReference>
<evidence type="ECO:0000256" key="7">
    <source>
        <dbReference type="ARBA" id="ARBA00053802"/>
    </source>
</evidence>
<evidence type="ECO:0000256" key="9">
    <source>
        <dbReference type="ARBA" id="ARBA00061192"/>
    </source>
</evidence>
<dbReference type="AlphaFoldDB" id="A0A9Q1JS12"/>
<evidence type="ECO:0000313" key="13">
    <source>
        <dbReference type="EMBL" id="KAJ8429880.1"/>
    </source>
</evidence>
<sequence>METAAPTGPANRLLSFSTILHQHLHKLGAELDTRLEEGRRFAGTLISGWTPAPAKMRVRSSPMSLFPPRSLPFASVGQAKHLYDVALSSDDVAKTLAGTSVYTVSNTNNEFVLISDPNDGAKSISLLCFRREDAEALLAQVQWRRRELKSKAKIVPITLDQVYMLKVEGIAFRFLPDPVQIKNALELKASDAKSGFDGVPVFQSDLLVVKKKNKRYCPIYFQKEDIEKELYRRLSRGLSQHIMVWFLSVYVYFVTACWHSLCLYFPGLMDIMIPINEALCPFQCTPYISP</sequence>
<dbReference type="OrthoDB" id="196308at2759"/>
<comment type="function">
    <text evidence="7">Involved in protein precursor import into chloroplasts. Imported into the intermembrane space via the Toc translocon. May be involved in the import pathway used by proteins without a cleavable N-terminal pre-sequence.</text>
</comment>
<reference evidence="13" key="1">
    <citation type="submission" date="2022-04" db="EMBL/GenBank/DDBJ databases">
        <title>Carnegiea gigantea Genome sequencing and assembly v2.</title>
        <authorList>
            <person name="Copetti D."/>
            <person name="Sanderson M.J."/>
            <person name="Burquez A."/>
            <person name="Wojciechowski M.F."/>
        </authorList>
    </citation>
    <scope>NUCLEOTIDE SEQUENCE</scope>
    <source>
        <strain evidence="13">SGP5-SGP5p</strain>
        <tissue evidence="13">Aerial part</tissue>
    </source>
</reference>
<keyword evidence="1" id="KW-0813">Transport</keyword>
<keyword evidence="12" id="KW-0812">Transmembrane</keyword>
<dbReference type="FunFam" id="3.40.1350.100:FF:000001">
    <property type="entry name" value="Protein TIC 22, chloroplastic"/>
    <property type="match status" value="1"/>
</dbReference>
<dbReference type="EMBL" id="JAKOGI010000849">
    <property type="protein sequence ID" value="KAJ8429880.1"/>
    <property type="molecule type" value="Genomic_DNA"/>
</dbReference>
<evidence type="ECO:0000256" key="5">
    <source>
        <dbReference type="ARBA" id="ARBA00022946"/>
    </source>
</evidence>
<dbReference type="Pfam" id="PF04278">
    <property type="entry name" value="Tic22"/>
    <property type="match status" value="1"/>
</dbReference>
<evidence type="ECO:0000256" key="4">
    <source>
        <dbReference type="ARBA" id="ARBA00022927"/>
    </source>
</evidence>
<keyword evidence="4" id="KW-0653">Protein transport</keyword>
<keyword evidence="6 12" id="KW-0472">Membrane</keyword>
<comment type="similarity">
    <text evidence="9">Belongs to the Tic22 family.</text>
</comment>
<evidence type="ECO:0000256" key="6">
    <source>
        <dbReference type="ARBA" id="ARBA00023136"/>
    </source>
</evidence>
<evidence type="ECO:0000256" key="12">
    <source>
        <dbReference type="SAM" id="Phobius"/>
    </source>
</evidence>
<evidence type="ECO:0000256" key="11">
    <source>
        <dbReference type="ARBA" id="ARBA00082221"/>
    </source>
</evidence>
<name>A0A9Q1JS12_9CARY</name>
<protein>
    <recommendedName>
        <fullName evidence="10">Protein TIC 22, chloroplastic</fullName>
    </recommendedName>
    <alternativeName>
        <fullName evidence="11">Translocon at the inner envelope membrane of chloroplasts 22</fullName>
    </alternativeName>
</protein>
<feature type="transmembrane region" description="Helical" evidence="12">
    <location>
        <begin position="242"/>
        <end position="265"/>
    </location>
</feature>
<dbReference type="Proteomes" id="UP001153076">
    <property type="component" value="Unassembled WGS sequence"/>
</dbReference>
<dbReference type="PANTHER" id="PTHR33926:SF4">
    <property type="entry name" value="PROTEIN TIC 22, CHLOROPLASTIC"/>
    <property type="match status" value="1"/>
</dbReference>